<dbReference type="InParanoid" id="A0A6P7X4E5"/>
<evidence type="ECO:0000256" key="14">
    <source>
        <dbReference type="ARBA" id="ARBA00023212"/>
    </source>
</evidence>
<keyword evidence="13" id="KW-0969">Cilium</keyword>
<dbReference type="CDD" id="cd11770">
    <property type="entry name" value="SH3_Nephrocystin"/>
    <property type="match status" value="1"/>
</dbReference>
<dbReference type="FunFam" id="2.30.30.40:FF:000171">
    <property type="entry name" value="Nephrocystin 1"/>
    <property type="match status" value="1"/>
</dbReference>
<gene>
    <name evidence="23" type="primary">NPHP1</name>
</gene>
<dbReference type="Gene3D" id="2.30.30.40">
    <property type="entry name" value="SH3 Domains"/>
    <property type="match status" value="1"/>
</dbReference>
<keyword evidence="6" id="KW-0963">Cytoplasm</keyword>
<dbReference type="PANTHER" id="PTHR15176">
    <property type="entry name" value="NEPHROCYSTIN"/>
    <property type="match status" value="1"/>
</dbReference>
<feature type="domain" description="SH3" evidence="21">
    <location>
        <begin position="171"/>
        <end position="231"/>
    </location>
</feature>
<evidence type="ECO:0000256" key="1">
    <source>
        <dbReference type="ARBA" id="ARBA00004430"/>
    </source>
</evidence>
<evidence type="ECO:0000256" key="20">
    <source>
        <dbReference type="SAM" id="MobiDB-lite"/>
    </source>
</evidence>
<comment type="subcellular location">
    <subcellularLocation>
        <location evidence="3">Cell junction</location>
        <location evidence="3">Adherens junction</location>
    </subcellularLocation>
    <subcellularLocation>
        <location evidence="2">Cell junction</location>
        <location evidence="2">Tight junction</location>
    </subcellularLocation>
    <subcellularLocation>
        <location evidence="1">Cytoplasm</location>
        <location evidence="1">Cytoskeleton</location>
        <location evidence="1">Cilium axoneme</location>
    </subcellularLocation>
</comment>
<keyword evidence="5 18" id="KW-0728">SH3 domain</keyword>
<keyword evidence="7" id="KW-0597">Phosphoprotein</keyword>
<dbReference type="InterPro" id="IPR030642">
    <property type="entry name" value="NPHP1_SH3"/>
</dbReference>
<keyword evidence="14" id="KW-0206">Cytoskeleton</keyword>
<dbReference type="Proteomes" id="UP000515156">
    <property type="component" value="Chromosome 3"/>
</dbReference>
<keyword evidence="4" id="KW-0796">Tight junction</keyword>
<proteinExistence type="inferred from homology"/>
<keyword evidence="9" id="KW-0970">Cilium biogenesis/degradation</keyword>
<evidence type="ECO:0000256" key="16">
    <source>
        <dbReference type="ARBA" id="ARBA00060725"/>
    </source>
</evidence>
<organism evidence="22 23">
    <name type="scientific">Microcaecilia unicolor</name>
    <dbReference type="NCBI Taxonomy" id="1415580"/>
    <lineage>
        <taxon>Eukaryota</taxon>
        <taxon>Metazoa</taxon>
        <taxon>Chordata</taxon>
        <taxon>Craniata</taxon>
        <taxon>Vertebrata</taxon>
        <taxon>Euteleostomi</taxon>
        <taxon>Amphibia</taxon>
        <taxon>Gymnophiona</taxon>
        <taxon>Siphonopidae</taxon>
        <taxon>Microcaecilia</taxon>
    </lineage>
</organism>
<keyword evidence="11" id="KW-0965">Cell junction</keyword>
<keyword evidence="8" id="KW-0221">Differentiation</keyword>
<dbReference type="GO" id="GO:0030154">
    <property type="term" value="P:cell differentiation"/>
    <property type="evidence" value="ECO:0007669"/>
    <property type="project" value="UniProtKB-KW"/>
</dbReference>
<evidence type="ECO:0000313" key="23">
    <source>
        <dbReference type="RefSeq" id="XP_030050492.1"/>
    </source>
</evidence>
<comment type="similarity">
    <text evidence="16">Belongs to the nephrocystin-1 family.</text>
</comment>
<evidence type="ECO:0000256" key="18">
    <source>
        <dbReference type="PROSITE-ProRule" id="PRU00192"/>
    </source>
</evidence>
<dbReference type="SMART" id="SM00326">
    <property type="entry name" value="SH3"/>
    <property type="match status" value="1"/>
</dbReference>
<sequence>MVWRRMALKTKRGPLQNLQRATDDLKKELDGLLDTLNQQQEALEPANRTAVYQRCLWLKKSVEENKEALQILKKTDEPAPVGNYDQRKQDEEKRLVKLAKQLEKLSMILEKENVTRDQTEDEKAQISQTEQETDVEDDDDDSDEEESGEEDEEGDDEDDEEDEDESDEETATAKEFITLGDFLSQQEGDLTFKKGEILQILDKKPDGWWIAENCKGNKGLVPKTYLQAYKIETLRQETSDEEVEGMDETTGSSSRRKSSRTGSVSQLSSARKAMAEMSATDALMTMGAIPAGFRASTLSHLLEEGKQYHTSYFLKPELTPSQLTFKDLVWDPEKISIQARPTHFSLILTLWSCKMIPLPGTSIQVLSRHIRLCLFDGNKVLSNIHTVRATWQPKNSKTWTFSPRVAGLLPSVLDGDCFVRSGLPSPEIGILFELGVTYIRNSVGEKGELSCGWAFLKLFDSNGAPVPTKTYELPLNGGTPYEKGIEVDPSIVRRANSGVFHQMMTLRKQPRLLVKLRSSGSRRRAMLNLLPETLIGSLCNVHLLVFYRQFLGDTLLKDRIGRQNADLICSPILATFPKLMEQPDIMDALRSAWAEKESTLKRSEKRDGEFLKSVFLQVYHDSAYPLLQSTFLREPKWAEDDVEASRWKMIADFLKQNRDHEGALYYLLSPESIHEAFDVLEITYDILSEVRKTVTSV</sequence>
<dbReference type="SUPFAM" id="SSF50044">
    <property type="entry name" value="SH3-domain"/>
    <property type="match status" value="1"/>
</dbReference>
<dbReference type="GO" id="GO:0005923">
    <property type="term" value="C:bicellular tight junction"/>
    <property type="evidence" value="ECO:0007669"/>
    <property type="project" value="UniProtKB-SubCell"/>
</dbReference>
<accession>A0A6P7X4E5</accession>
<dbReference type="GO" id="GO:0090251">
    <property type="term" value="P:protein localization involved in establishment of planar polarity"/>
    <property type="evidence" value="ECO:0007669"/>
    <property type="project" value="TreeGrafter"/>
</dbReference>
<dbReference type="CTD" id="4867"/>
<dbReference type="GO" id="GO:0005930">
    <property type="term" value="C:axoneme"/>
    <property type="evidence" value="ECO:0007669"/>
    <property type="project" value="UniProtKB-SubCell"/>
</dbReference>
<evidence type="ECO:0000256" key="13">
    <source>
        <dbReference type="ARBA" id="ARBA00023069"/>
    </source>
</evidence>
<dbReference type="AlphaFoldDB" id="A0A6P7X4E5"/>
<evidence type="ECO:0000256" key="11">
    <source>
        <dbReference type="ARBA" id="ARBA00022949"/>
    </source>
</evidence>
<evidence type="ECO:0000256" key="5">
    <source>
        <dbReference type="ARBA" id="ARBA00022443"/>
    </source>
</evidence>
<dbReference type="FunCoup" id="A0A6P7X4E5">
    <property type="interactions" value="567"/>
</dbReference>
<evidence type="ECO:0000313" key="22">
    <source>
        <dbReference type="Proteomes" id="UP000515156"/>
    </source>
</evidence>
<evidence type="ECO:0000256" key="12">
    <source>
        <dbReference type="ARBA" id="ARBA00023054"/>
    </source>
</evidence>
<evidence type="ECO:0000256" key="15">
    <source>
        <dbReference type="ARBA" id="ARBA00023273"/>
    </source>
</evidence>
<dbReference type="RefSeq" id="XP_030050492.1">
    <property type="nucleotide sequence ID" value="XM_030194632.1"/>
</dbReference>
<evidence type="ECO:0000256" key="17">
    <source>
        <dbReference type="ARBA" id="ARBA00073391"/>
    </source>
</evidence>
<evidence type="ECO:0000256" key="2">
    <source>
        <dbReference type="ARBA" id="ARBA00004435"/>
    </source>
</evidence>
<evidence type="ECO:0000256" key="3">
    <source>
        <dbReference type="ARBA" id="ARBA00004536"/>
    </source>
</evidence>
<dbReference type="KEGG" id="muo:115464235"/>
<evidence type="ECO:0000256" key="19">
    <source>
        <dbReference type="SAM" id="Coils"/>
    </source>
</evidence>
<evidence type="ECO:0000256" key="7">
    <source>
        <dbReference type="ARBA" id="ARBA00022553"/>
    </source>
</evidence>
<dbReference type="OrthoDB" id="5340910at2759"/>
<dbReference type="PROSITE" id="PS50002">
    <property type="entry name" value="SH3"/>
    <property type="match status" value="1"/>
</dbReference>
<dbReference type="GeneID" id="115464235"/>
<feature type="compositionally biased region" description="Acidic residues" evidence="20">
    <location>
        <begin position="131"/>
        <end position="170"/>
    </location>
</feature>
<dbReference type="GO" id="GO:0030030">
    <property type="term" value="P:cell projection organization"/>
    <property type="evidence" value="ECO:0007669"/>
    <property type="project" value="UniProtKB-KW"/>
</dbReference>
<keyword evidence="15" id="KW-0966">Cell projection</keyword>
<dbReference type="PANTHER" id="PTHR15176:SF1">
    <property type="entry name" value="NEPHROCYSTIN-1"/>
    <property type="match status" value="1"/>
</dbReference>
<evidence type="ECO:0000256" key="8">
    <source>
        <dbReference type="ARBA" id="ARBA00022782"/>
    </source>
</evidence>
<dbReference type="GO" id="GO:0005912">
    <property type="term" value="C:adherens junction"/>
    <property type="evidence" value="ECO:0007669"/>
    <property type="project" value="UniProtKB-SubCell"/>
</dbReference>
<feature type="region of interest" description="Disordered" evidence="20">
    <location>
        <begin position="236"/>
        <end position="267"/>
    </location>
</feature>
<name>A0A6P7X4E5_9AMPH</name>
<dbReference type="InterPro" id="IPR039687">
    <property type="entry name" value="NPHP1"/>
</dbReference>
<feature type="region of interest" description="Disordered" evidence="20">
    <location>
        <begin position="113"/>
        <end position="170"/>
    </location>
</feature>
<dbReference type="InterPro" id="IPR001452">
    <property type="entry name" value="SH3_domain"/>
</dbReference>
<evidence type="ECO:0000256" key="9">
    <source>
        <dbReference type="ARBA" id="ARBA00022794"/>
    </source>
</evidence>
<evidence type="ECO:0000256" key="4">
    <source>
        <dbReference type="ARBA" id="ARBA00022427"/>
    </source>
</evidence>
<protein>
    <recommendedName>
        <fullName evidence="17">Nephrocystin-1</fullName>
    </recommendedName>
</protein>
<evidence type="ECO:0000259" key="21">
    <source>
        <dbReference type="PROSITE" id="PS50002"/>
    </source>
</evidence>
<feature type="compositionally biased region" description="Basic and acidic residues" evidence="20">
    <location>
        <begin position="113"/>
        <end position="124"/>
    </location>
</feature>
<reference evidence="23" key="1">
    <citation type="submission" date="2025-08" db="UniProtKB">
        <authorList>
            <consortium name="RefSeq"/>
        </authorList>
    </citation>
    <scope>IDENTIFICATION</scope>
</reference>
<keyword evidence="10" id="KW-0744">Spermatogenesis</keyword>
<dbReference type="InterPro" id="IPR036028">
    <property type="entry name" value="SH3-like_dom_sf"/>
</dbReference>
<keyword evidence="22" id="KW-1185">Reference proteome</keyword>
<feature type="coiled-coil region" evidence="19">
    <location>
        <begin position="15"/>
        <end position="42"/>
    </location>
</feature>
<dbReference type="Pfam" id="PF00018">
    <property type="entry name" value="SH3_1"/>
    <property type="match status" value="1"/>
</dbReference>
<dbReference type="GO" id="GO:0007283">
    <property type="term" value="P:spermatogenesis"/>
    <property type="evidence" value="ECO:0007669"/>
    <property type="project" value="UniProtKB-KW"/>
</dbReference>
<keyword evidence="12 19" id="KW-0175">Coiled coil</keyword>
<evidence type="ECO:0000256" key="10">
    <source>
        <dbReference type="ARBA" id="ARBA00022871"/>
    </source>
</evidence>
<evidence type="ECO:0000256" key="6">
    <source>
        <dbReference type="ARBA" id="ARBA00022490"/>
    </source>
</evidence>